<sequence length="424" mass="42746">MKPLGAGLGRFGSFGRLGTGFGLIWTAVTVSGLGDGMRFIALPLLAAQVTDDPRQVAAVTLAEQLPWLLVGLIAGALADRLDRRRVLWTVDFARALVAGALAASIASGRPSVPLLAAAGFLLCCGQTLYTGAWSAVVPAIVAEPEARIRANAALQSGALVTATLLAPPLGALLFAIAPALPIGVDAVSFAVAAALVFVLRGDFSARIPDAPRKPGEPGAVRGLRRDVAEGVGWLRRQPVLRRLCLVAGATNFVTTGMIAVLVLYARDVLGLDGLGYGLLIAAFSVGGVSGAAAAPRLVRRFGTRRVLLSAVTGSAVTAAAAGAAPAALVAGCCVAGYGAMSLIWEITAVTLRQQLVPAELLGRVSMSYQLVSNGAGALGAATGGVLAQLAGLRTPFLAGAAVLALAALATARATDASPPSSAER</sequence>
<feature type="transmembrane region" description="Helical" evidence="7">
    <location>
        <begin position="276"/>
        <end position="294"/>
    </location>
</feature>
<feature type="transmembrane region" description="Helical" evidence="7">
    <location>
        <begin position="56"/>
        <end position="74"/>
    </location>
</feature>
<reference evidence="9 10" key="1">
    <citation type="journal article" date="2015" name="Antonie Van Leeuwenhoek">
        <title>Streptomyces klenkii sp. nov., isolated from deep marine sediment.</title>
        <authorList>
            <person name="Veyisoglu A."/>
            <person name="Sahin N."/>
        </authorList>
    </citation>
    <scope>NUCLEOTIDE SEQUENCE [LARGE SCALE GENOMIC DNA]</scope>
    <source>
        <strain evidence="9 10">KCTC 29202</strain>
    </source>
</reference>
<keyword evidence="2" id="KW-0813">Transport</keyword>
<evidence type="ECO:0000256" key="3">
    <source>
        <dbReference type="ARBA" id="ARBA00022475"/>
    </source>
</evidence>
<keyword evidence="4 7" id="KW-0812">Transmembrane</keyword>
<dbReference type="Pfam" id="PF05977">
    <property type="entry name" value="MFS_3"/>
    <property type="match status" value="1"/>
</dbReference>
<comment type="caution">
    <text evidence="9">The sequence shown here is derived from an EMBL/GenBank/DDBJ whole genome shotgun (WGS) entry which is preliminary data.</text>
</comment>
<dbReference type="RefSeq" id="WP_120756232.1">
    <property type="nucleotide sequence ID" value="NZ_RBAM01000006.1"/>
</dbReference>
<feature type="transmembrane region" description="Helical" evidence="7">
    <location>
        <begin position="306"/>
        <end position="322"/>
    </location>
</feature>
<comment type="subcellular location">
    <subcellularLocation>
        <location evidence="1">Cell membrane</location>
        <topology evidence="1">Multi-pass membrane protein</topology>
    </subcellularLocation>
</comment>
<dbReference type="GO" id="GO:0005886">
    <property type="term" value="C:plasma membrane"/>
    <property type="evidence" value="ECO:0007669"/>
    <property type="project" value="UniProtKB-SubCell"/>
</dbReference>
<dbReference type="AlphaFoldDB" id="A0A3B0BFT1"/>
<feature type="transmembrane region" description="Helical" evidence="7">
    <location>
        <begin position="243"/>
        <end position="264"/>
    </location>
</feature>
<keyword evidence="5 7" id="KW-1133">Transmembrane helix</keyword>
<dbReference type="Proteomes" id="UP000270343">
    <property type="component" value="Unassembled WGS sequence"/>
</dbReference>
<evidence type="ECO:0000313" key="9">
    <source>
        <dbReference type="EMBL" id="RKN71620.1"/>
    </source>
</evidence>
<evidence type="ECO:0000256" key="4">
    <source>
        <dbReference type="ARBA" id="ARBA00022692"/>
    </source>
</evidence>
<gene>
    <name evidence="9" type="ORF">D7231_16590</name>
</gene>
<evidence type="ECO:0000256" key="1">
    <source>
        <dbReference type="ARBA" id="ARBA00004651"/>
    </source>
</evidence>
<keyword evidence="10" id="KW-1185">Reference proteome</keyword>
<feature type="transmembrane region" description="Helical" evidence="7">
    <location>
        <begin position="182"/>
        <end position="199"/>
    </location>
</feature>
<protein>
    <submittedName>
        <fullName evidence="9">MFS transporter</fullName>
    </submittedName>
</protein>
<evidence type="ECO:0000256" key="6">
    <source>
        <dbReference type="ARBA" id="ARBA00023136"/>
    </source>
</evidence>
<evidence type="ECO:0000256" key="5">
    <source>
        <dbReference type="ARBA" id="ARBA00022989"/>
    </source>
</evidence>
<dbReference type="PROSITE" id="PS50850">
    <property type="entry name" value="MFS"/>
    <property type="match status" value="1"/>
</dbReference>
<feature type="transmembrane region" description="Helical" evidence="7">
    <location>
        <begin position="153"/>
        <end position="176"/>
    </location>
</feature>
<name>A0A3B0BFT1_9ACTN</name>
<dbReference type="CDD" id="cd06173">
    <property type="entry name" value="MFS_MefA_like"/>
    <property type="match status" value="1"/>
</dbReference>
<feature type="transmembrane region" description="Helical" evidence="7">
    <location>
        <begin position="328"/>
        <end position="349"/>
    </location>
</feature>
<organism evidence="9 10">
    <name type="scientific">Streptomyces klenkii</name>
    <dbReference type="NCBI Taxonomy" id="1420899"/>
    <lineage>
        <taxon>Bacteria</taxon>
        <taxon>Bacillati</taxon>
        <taxon>Actinomycetota</taxon>
        <taxon>Actinomycetes</taxon>
        <taxon>Kitasatosporales</taxon>
        <taxon>Streptomycetaceae</taxon>
        <taxon>Streptomyces</taxon>
    </lineage>
</organism>
<evidence type="ECO:0000259" key="8">
    <source>
        <dbReference type="PROSITE" id="PS50850"/>
    </source>
</evidence>
<dbReference type="InterPro" id="IPR010290">
    <property type="entry name" value="TM_effector"/>
</dbReference>
<accession>A0A3B0BFT1</accession>
<dbReference type="PANTHER" id="PTHR23513:SF6">
    <property type="entry name" value="MAJOR FACILITATOR SUPERFAMILY ASSOCIATED DOMAIN-CONTAINING PROTEIN"/>
    <property type="match status" value="1"/>
</dbReference>
<keyword evidence="3" id="KW-1003">Cell membrane</keyword>
<dbReference type="PANTHER" id="PTHR23513">
    <property type="entry name" value="INTEGRAL MEMBRANE EFFLUX PROTEIN-RELATED"/>
    <property type="match status" value="1"/>
</dbReference>
<feature type="transmembrane region" description="Helical" evidence="7">
    <location>
        <begin position="370"/>
        <end position="390"/>
    </location>
</feature>
<dbReference type="GO" id="GO:0022857">
    <property type="term" value="F:transmembrane transporter activity"/>
    <property type="evidence" value="ECO:0007669"/>
    <property type="project" value="InterPro"/>
</dbReference>
<evidence type="ECO:0000313" key="10">
    <source>
        <dbReference type="Proteomes" id="UP000270343"/>
    </source>
</evidence>
<evidence type="ECO:0000256" key="7">
    <source>
        <dbReference type="SAM" id="Phobius"/>
    </source>
</evidence>
<dbReference type="InterPro" id="IPR020846">
    <property type="entry name" value="MFS_dom"/>
</dbReference>
<dbReference type="EMBL" id="RBAM01000006">
    <property type="protein sequence ID" value="RKN71620.1"/>
    <property type="molecule type" value="Genomic_DNA"/>
</dbReference>
<dbReference type="Gene3D" id="1.20.1250.20">
    <property type="entry name" value="MFS general substrate transporter like domains"/>
    <property type="match status" value="1"/>
</dbReference>
<proteinExistence type="predicted"/>
<dbReference type="InterPro" id="IPR036259">
    <property type="entry name" value="MFS_trans_sf"/>
</dbReference>
<feature type="domain" description="Major facilitator superfamily (MFS) profile" evidence="8">
    <location>
        <begin position="240"/>
        <end position="424"/>
    </location>
</feature>
<keyword evidence="6 7" id="KW-0472">Membrane</keyword>
<dbReference type="SUPFAM" id="SSF103473">
    <property type="entry name" value="MFS general substrate transporter"/>
    <property type="match status" value="1"/>
</dbReference>
<dbReference type="OrthoDB" id="145388at2"/>
<evidence type="ECO:0000256" key="2">
    <source>
        <dbReference type="ARBA" id="ARBA00022448"/>
    </source>
</evidence>